<feature type="transmembrane region" description="Helical" evidence="8">
    <location>
        <begin position="59"/>
        <end position="80"/>
    </location>
</feature>
<keyword evidence="10" id="KW-1185">Reference proteome</keyword>
<dbReference type="EMBL" id="JACYTR010000012">
    <property type="protein sequence ID" value="MBD8525792.1"/>
    <property type="molecule type" value="Genomic_DNA"/>
</dbReference>
<keyword evidence="6 8" id="KW-1133">Transmembrane helix</keyword>
<feature type="transmembrane region" description="Helical" evidence="8">
    <location>
        <begin position="92"/>
        <end position="111"/>
    </location>
</feature>
<dbReference type="AlphaFoldDB" id="A0AAW3ZKS6"/>
<evidence type="ECO:0000313" key="9">
    <source>
        <dbReference type="EMBL" id="MBD8525792.1"/>
    </source>
</evidence>
<comment type="subcellular location">
    <subcellularLocation>
        <location evidence="1">Cell membrane</location>
        <topology evidence="1">Multi-pass membrane protein</topology>
    </subcellularLocation>
</comment>
<feature type="transmembrane region" description="Helical" evidence="8">
    <location>
        <begin position="276"/>
        <end position="299"/>
    </location>
</feature>
<evidence type="ECO:0000256" key="2">
    <source>
        <dbReference type="ARBA" id="ARBA00010145"/>
    </source>
</evidence>
<dbReference type="GO" id="GO:0005886">
    <property type="term" value="C:plasma membrane"/>
    <property type="evidence" value="ECO:0007669"/>
    <property type="project" value="UniProtKB-SubCell"/>
</dbReference>
<evidence type="ECO:0000256" key="1">
    <source>
        <dbReference type="ARBA" id="ARBA00004651"/>
    </source>
</evidence>
<proteinExistence type="inferred from homology"/>
<dbReference type="Proteomes" id="UP000613768">
    <property type="component" value="Unassembled WGS sequence"/>
</dbReference>
<dbReference type="GO" id="GO:0055085">
    <property type="term" value="P:transmembrane transport"/>
    <property type="evidence" value="ECO:0007669"/>
    <property type="project" value="InterPro"/>
</dbReference>
<protein>
    <submittedName>
        <fullName evidence="9">AEC family transporter</fullName>
    </submittedName>
</protein>
<dbReference type="Gene3D" id="1.20.1530.20">
    <property type="match status" value="1"/>
</dbReference>
<keyword evidence="4" id="KW-1003">Cell membrane</keyword>
<evidence type="ECO:0000256" key="6">
    <source>
        <dbReference type="ARBA" id="ARBA00022989"/>
    </source>
</evidence>
<reference evidence="9 10" key="1">
    <citation type="submission" date="2020-09" db="EMBL/GenBank/DDBJ databases">
        <title>Pseudoxanthomonas sp. CAU 1598 isolated from sand of Yaerae Beach.</title>
        <authorList>
            <person name="Kim W."/>
        </authorList>
    </citation>
    <scope>NUCLEOTIDE SEQUENCE [LARGE SCALE GENOMIC DNA]</scope>
    <source>
        <strain evidence="9 10">CAU 1598</strain>
    </source>
</reference>
<dbReference type="Pfam" id="PF03547">
    <property type="entry name" value="Mem_trans"/>
    <property type="match status" value="1"/>
</dbReference>
<comment type="caution">
    <text evidence="9">The sequence shown here is derived from an EMBL/GenBank/DDBJ whole genome shotgun (WGS) entry which is preliminary data.</text>
</comment>
<feature type="transmembrane region" description="Helical" evidence="8">
    <location>
        <begin position="224"/>
        <end position="244"/>
    </location>
</feature>
<evidence type="ECO:0000256" key="3">
    <source>
        <dbReference type="ARBA" id="ARBA00022448"/>
    </source>
</evidence>
<name>A0AAW3ZKS6_9GAMM</name>
<evidence type="ECO:0000256" key="5">
    <source>
        <dbReference type="ARBA" id="ARBA00022692"/>
    </source>
</evidence>
<dbReference type="InterPro" id="IPR038770">
    <property type="entry name" value="Na+/solute_symporter_sf"/>
</dbReference>
<feature type="transmembrane region" description="Helical" evidence="8">
    <location>
        <begin position="123"/>
        <end position="143"/>
    </location>
</feature>
<evidence type="ECO:0000256" key="8">
    <source>
        <dbReference type="SAM" id="Phobius"/>
    </source>
</evidence>
<sequence length="303" mass="32298">MAIDAFFLIGLMMALGYAFGRWRLLPANSAEALNQFALNVCLPAAVLRFASQLSLDSSLLALIAVPWLLLLASVPLVALIARCLKLDDSERAVLLLCVPLGNTSFLGYPLVEAFLGKQGLPFAVAYDQFGSFIALSTYGLWILARYAGSERPSTALVLGKMLRFPPFLTLIVALTVMPAEPPSMVANLLERLSDALLPIVTLAIGLQLRFRVPARERAPLLLGLTAKLLVLPLLALLLAALFGMDSLMRNAVVLEAAMAPMITASALAISHRLAPGLAAAMVGFGIPASLVTLLGWRALLNVL</sequence>
<keyword evidence="7 8" id="KW-0472">Membrane</keyword>
<dbReference type="InterPro" id="IPR004776">
    <property type="entry name" value="Mem_transp_PIN-like"/>
</dbReference>
<evidence type="ECO:0000256" key="7">
    <source>
        <dbReference type="ARBA" id="ARBA00023136"/>
    </source>
</evidence>
<feature type="transmembrane region" description="Helical" evidence="8">
    <location>
        <begin position="195"/>
        <end position="212"/>
    </location>
</feature>
<gene>
    <name evidence="9" type="ORF">IFO71_08545</name>
</gene>
<dbReference type="PANTHER" id="PTHR36838:SF1">
    <property type="entry name" value="SLR1864 PROTEIN"/>
    <property type="match status" value="1"/>
</dbReference>
<comment type="similarity">
    <text evidence="2">Belongs to the auxin efflux carrier (TC 2.A.69) family.</text>
</comment>
<feature type="transmembrane region" description="Helical" evidence="8">
    <location>
        <begin position="250"/>
        <end position="269"/>
    </location>
</feature>
<feature type="transmembrane region" description="Helical" evidence="8">
    <location>
        <begin position="6"/>
        <end position="24"/>
    </location>
</feature>
<dbReference type="PANTHER" id="PTHR36838">
    <property type="entry name" value="AUXIN EFFLUX CARRIER FAMILY PROTEIN"/>
    <property type="match status" value="1"/>
</dbReference>
<dbReference type="RefSeq" id="WP_192029182.1">
    <property type="nucleotide sequence ID" value="NZ_JACYTR010000012.1"/>
</dbReference>
<evidence type="ECO:0000313" key="10">
    <source>
        <dbReference type="Proteomes" id="UP000613768"/>
    </source>
</evidence>
<accession>A0AAW3ZKS6</accession>
<feature type="transmembrane region" description="Helical" evidence="8">
    <location>
        <begin position="155"/>
        <end position="175"/>
    </location>
</feature>
<evidence type="ECO:0000256" key="4">
    <source>
        <dbReference type="ARBA" id="ARBA00022475"/>
    </source>
</evidence>
<organism evidence="9 10">
    <name type="scientific">Pseudomarimonas arenosa</name>
    <dbReference type="NCBI Taxonomy" id="2774145"/>
    <lineage>
        <taxon>Bacteria</taxon>
        <taxon>Pseudomonadati</taxon>
        <taxon>Pseudomonadota</taxon>
        <taxon>Gammaproteobacteria</taxon>
        <taxon>Lysobacterales</taxon>
        <taxon>Lysobacteraceae</taxon>
        <taxon>Pseudomarimonas</taxon>
    </lineage>
</organism>
<keyword evidence="3" id="KW-0813">Transport</keyword>
<keyword evidence="5 8" id="KW-0812">Transmembrane</keyword>